<comment type="subcellular location">
    <subcellularLocation>
        <location evidence="1">Cell inner membrane</location>
        <topology evidence="1">Single-pass membrane protein</topology>
    </subcellularLocation>
</comment>
<keyword evidence="20" id="KW-1185">Reference proteome</keyword>
<dbReference type="EMBL" id="RDOM01000029">
    <property type="protein sequence ID" value="MBF4272730.1"/>
    <property type="molecule type" value="Genomic_DNA"/>
</dbReference>
<accession>A0A1E5FM97</accession>
<protein>
    <recommendedName>
        <fullName evidence="10">Type II secretion system protein M</fullName>
        <shortName evidence="10">T2SS protein M</shortName>
    </recommendedName>
    <alternativeName>
        <fullName evidence="10">General secretion pathway protein M</fullName>
    </alternativeName>
</protein>
<accession>A0A191W0U6</accession>
<evidence type="ECO:0000313" key="16">
    <source>
        <dbReference type="EMBL" id="MBT2918575.1"/>
    </source>
</evidence>
<dbReference type="OrthoDB" id="6624834at2"/>
<reference evidence="19 20" key="3">
    <citation type="journal article" date="2021" name="PeerJ">
        <title>Analysis of 44 Vibrio anguillarum genomes reveals high genetic diversity.</title>
        <authorList>
            <person name="Hansen M.J."/>
            <person name="Dalsgaard I."/>
        </authorList>
    </citation>
    <scope>NUCLEOTIDE SEQUENCE</scope>
    <source>
        <strain evidence="14 20">040915-1/1B</strain>
        <strain evidence="13 19">17-16730-2A</strain>
        <strain evidence="15">850617-1/1</strain>
    </source>
</reference>
<dbReference type="GO" id="GO:0005886">
    <property type="term" value="C:plasma membrane"/>
    <property type="evidence" value="ECO:0007669"/>
    <property type="project" value="UniProtKB-SubCell"/>
</dbReference>
<dbReference type="SUPFAM" id="SSF103054">
    <property type="entry name" value="General secretion pathway protein M, EpsM"/>
    <property type="match status" value="1"/>
</dbReference>
<dbReference type="Proteomes" id="UP000722957">
    <property type="component" value="Unassembled WGS sequence"/>
</dbReference>
<dbReference type="Proteomes" id="UP000786185">
    <property type="component" value="Unassembled WGS sequence"/>
</dbReference>
<evidence type="ECO:0000313" key="13">
    <source>
        <dbReference type="EMBL" id="MBF4272730.1"/>
    </source>
</evidence>
<evidence type="ECO:0000256" key="1">
    <source>
        <dbReference type="ARBA" id="ARBA00004377"/>
    </source>
</evidence>
<dbReference type="OMA" id="PQGNKIQ"/>
<keyword evidence="7 10" id="KW-0653">Protein transport</keyword>
<keyword evidence="6 11" id="KW-0812">Transmembrane</keyword>
<name>A0A191W0U6_VIBAN</name>
<dbReference type="EMBL" id="CP034672">
    <property type="protein sequence ID" value="AZS25105.1"/>
    <property type="molecule type" value="Genomic_DNA"/>
</dbReference>
<dbReference type="Proteomes" id="UP000078309">
    <property type="component" value="Unassembled WGS sequence"/>
</dbReference>
<evidence type="ECO:0000256" key="4">
    <source>
        <dbReference type="ARBA" id="ARBA00022475"/>
    </source>
</evidence>
<evidence type="ECO:0000256" key="2">
    <source>
        <dbReference type="ARBA" id="ARBA00010637"/>
    </source>
</evidence>
<evidence type="ECO:0000313" key="12">
    <source>
        <dbReference type="EMBL" id="AZS25105.1"/>
    </source>
</evidence>
<reference evidence="12 18" key="2">
    <citation type="submission" date="2018-12" db="EMBL/GenBank/DDBJ databases">
        <title>Characterization and Draft Genome of Vibrio anguillarum J360 Marine Pathogen Isolated from an Outbreak in Lumpfish (Cyclopterus lumpus).</title>
        <authorList>
            <person name="Vasquez J.I."/>
            <person name="Cao T."/>
            <person name="Chakraborty S."/>
            <person name="Gnanagobal H."/>
            <person name="Wescot J."/>
            <person name="Boyce D."/>
            <person name="Santander J."/>
        </authorList>
    </citation>
    <scope>NUCLEOTIDE SEQUENCE [LARGE SCALE GENOMIC DNA]</scope>
    <source>
        <strain evidence="12 18">J360</strain>
    </source>
</reference>
<evidence type="ECO:0000313" key="20">
    <source>
        <dbReference type="Proteomes" id="UP000726136"/>
    </source>
</evidence>
<evidence type="ECO:0000313" key="17">
    <source>
        <dbReference type="Proteomes" id="UP000078309"/>
    </source>
</evidence>
<evidence type="ECO:0000256" key="9">
    <source>
        <dbReference type="ARBA" id="ARBA00023136"/>
    </source>
</evidence>
<dbReference type="RefSeq" id="WP_013855429.1">
    <property type="nucleotide sequence ID" value="NZ_AJYT02000188.1"/>
</dbReference>
<dbReference type="Proteomes" id="UP000256923">
    <property type="component" value="Chromosome 1"/>
</dbReference>
<evidence type="ECO:0000256" key="3">
    <source>
        <dbReference type="ARBA" id="ARBA00022448"/>
    </source>
</evidence>
<dbReference type="GeneID" id="83858832"/>
<dbReference type="GO" id="GO:0015627">
    <property type="term" value="C:type II protein secretion system complex"/>
    <property type="evidence" value="ECO:0007669"/>
    <property type="project" value="InterPro"/>
</dbReference>
<dbReference type="STRING" id="55601.AA407_00170"/>
<dbReference type="GO" id="GO:0015628">
    <property type="term" value="P:protein secretion by the type II secretion system"/>
    <property type="evidence" value="ECO:0007669"/>
    <property type="project" value="InterPro"/>
</dbReference>
<dbReference type="EMBL" id="RDPI01000015">
    <property type="protein sequence ID" value="MBF4374089.1"/>
    <property type="molecule type" value="Genomic_DNA"/>
</dbReference>
<evidence type="ECO:0000313" key="19">
    <source>
        <dbReference type="Proteomes" id="UP000722957"/>
    </source>
</evidence>
<evidence type="ECO:0000313" key="18">
    <source>
        <dbReference type="Proteomes" id="UP000256923"/>
    </source>
</evidence>
<evidence type="ECO:0000256" key="5">
    <source>
        <dbReference type="ARBA" id="ARBA00022519"/>
    </source>
</evidence>
<evidence type="ECO:0000256" key="11">
    <source>
        <dbReference type="SAM" id="Phobius"/>
    </source>
</evidence>
<organism evidence="15 21">
    <name type="scientific">Vibrio anguillarum</name>
    <name type="common">Listonella anguillarum</name>
    <dbReference type="NCBI Taxonomy" id="55601"/>
    <lineage>
        <taxon>Bacteria</taxon>
        <taxon>Pseudomonadati</taxon>
        <taxon>Pseudomonadota</taxon>
        <taxon>Gammaproteobacteria</taxon>
        <taxon>Vibrionales</taxon>
        <taxon>Vibrionaceae</taxon>
        <taxon>Vibrio</taxon>
    </lineage>
</organism>
<evidence type="ECO:0000313" key="14">
    <source>
        <dbReference type="EMBL" id="MBF4374089.1"/>
    </source>
</evidence>
<evidence type="ECO:0000256" key="8">
    <source>
        <dbReference type="ARBA" id="ARBA00022989"/>
    </source>
</evidence>
<dbReference type="InterPro" id="IPR023229">
    <property type="entry name" value="T2SS_M_periplasmic_sf"/>
</dbReference>
<evidence type="ECO:0000313" key="21">
    <source>
        <dbReference type="Proteomes" id="UP000786185"/>
    </source>
</evidence>
<evidence type="ECO:0000256" key="6">
    <source>
        <dbReference type="ARBA" id="ARBA00022692"/>
    </source>
</evidence>
<gene>
    <name evidence="12" type="ORF">DYL72_08645</name>
    <name evidence="13" type="ORF">EAY07_11870</name>
    <name evidence="14" type="ORF">EAY46_13520</name>
    <name evidence="15" type="ORF">ERJ77_16400</name>
    <name evidence="16" type="ORF">PL14_07740</name>
</gene>
<keyword evidence="5 10" id="KW-0997">Cell inner membrane</keyword>
<dbReference type="KEGG" id="vau:VANGNB10_cI0164"/>
<keyword evidence="4 10" id="KW-1003">Cell membrane</keyword>
<comment type="similarity">
    <text evidence="2 10">Belongs to the GSP M family.</text>
</comment>
<feature type="transmembrane region" description="Helical" evidence="11">
    <location>
        <begin position="21"/>
        <end position="39"/>
    </location>
</feature>
<proteinExistence type="inferred from homology"/>
<dbReference type="Proteomes" id="UP000726136">
    <property type="component" value="Unassembled WGS sequence"/>
</dbReference>
<evidence type="ECO:0000313" key="15">
    <source>
        <dbReference type="EMBL" id="MBF4436076.1"/>
    </source>
</evidence>
<dbReference type="PIRSF" id="PIRSF006291">
    <property type="entry name" value="GspM"/>
    <property type="match status" value="1"/>
</dbReference>
<dbReference type="Pfam" id="PF04612">
    <property type="entry name" value="T2SSM"/>
    <property type="match status" value="1"/>
</dbReference>
<dbReference type="EMBL" id="JAHGUI010000025">
    <property type="protein sequence ID" value="MBT2918575.1"/>
    <property type="molecule type" value="Genomic_DNA"/>
</dbReference>
<keyword evidence="3 10" id="KW-0813">Transport</keyword>
<reference evidence="16 17" key="1">
    <citation type="journal article" date="2017" name="J. Fish Dis.">
        <title>Comparative assessment of Vibrio virulence in marine fish larvae.</title>
        <authorList>
            <person name="Ronneseth A."/>
            <person name="Castillo D."/>
            <person name="D'Alvise P."/>
            <person name="Tonnesen O."/>
            <person name="Haugland G."/>
            <person name="Grotkjaer T."/>
            <person name="Engell-Sorensen K."/>
            <person name="Norremark L."/>
            <person name="Bergh O."/>
            <person name="Wergeland H.I."/>
            <person name="Gram L."/>
        </authorList>
    </citation>
    <scope>NUCLEOTIDE SEQUENCE [LARGE SCALE GENOMIC DNA]</scope>
    <source>
        <strain evidence="16 17">90-11-286</strain>
    </source>
</reference>
<keyword evidence="8 11" id="KW-1133">Transmembrane helix</keyword>
<keyword evidence="9 10" id="KW-0472">Membrane</keyword>
<reference evidence="16" key="4">
    <citation type="submission" date="2021-05" db="EMBL/GenBank/DDBJ databases">
        <authorList>
            <person name="Kalatzis P.G."/>
            <person name="Castillo D."/>
            <person name="D'Alvise P."/>
            <person name="Middelboe M."/>
            <person name="Gram L."/>
        </authorList>
    </citation>
    <scope>NUCLEOTIDE SEQUENCE</scope>
    <source>
        <strain evidence="16">90-11-286</strain>
    </source>
</reference>
<dbReference type="Gene3D" id="3.30.1360.100">
    <property type="entry name" value="General secretion pathway protein M, EpsM"/>
    <property type="match status" value="1"/>
</dbReference>
<dbReference type="AlphaFoldDB" id="A0A191W0U6"/>
<comment type="function">
    <text evidence="10">Inner membrane component of the type II secretion system required for the energy-dependent secretion of extracellular factors such as proteases and toxins from the periplasm.</text>
</comment>
<dbReference type="InterPro" id="IPR007690">
    <property type="entry name" value="T2SS_GspM"/>
</dbReference>
<evidence type="ECO:0000256" key="10">
    <source>
        <dbReference type="PIRNR" id="PIRNR006291"/>
    </source>
</evidence>
<evidence type="ECO:0000256" key="7">
    <source>
        <dbReference type="ARBA" id="ARBA00022927"/>
    </source>
</evidence>
<sequence>MKNSLSALQQRWAAFSPREQKLLLGGVSLCVVAIIYWGILAPLNQKTELAQARIISERQLLNWVTDKADAITQLRAQGGGVATTQPLNQVISSSVQRFQIELIRIQPRDEMMQVWIQPLPFSKLVDWLAFLKEQQGVDVEFMDINRAQQSGVVEVKRLQLKRGGE</sequence>
<dbReference type="EMBL" id="SCLC01000032">
    <property type="protein sequence ID" value="MBF4436076.1"/>
    <property type="molecule type" value="Genomic_DNA"/>
</dbReference>